<dbReference type="CDD" id="cd03802">
    <property type="entry name" value="GT4_AviGT4-like"/>
    <property type="match status" value="1"/>
</dbReference>
<dbReference type="PANTHER" id="PTHR45947">
    <property type="entry name" value="SULFOQUINOVOSYL TRANSFERASE SQD2"/>
    <property type="match status" value="1"/>
</dbReference>
<proteinExistence type="predicted"/>
<dbReference type="InterPro" id="IPR001296">
    <property type="entry name" value="Glyco_trans_1"/>
</dbReference>
<sequence length="421" mass="47310">MKIAILGSVALPVPPPAQGGTEWIAYYQAKGLSERGHKVILFAAKGSKKDNYELVEVGMGDTVAGAKPIQDRTPVETILDRQYTESSRNLRKENVYLAQALQQLIDRKDDYDIILNNMRGEAVFLPVAKLLEKPFVNVMHLPIFPELAEIFKTYKTHIITISQAQRKEYQDLNYLATVNNCVDTEKYVMLNHVILNSFQDPNKTLKQVQGDKKEDDYLLMMGSIAPHKNQAGAIRVAKKLGMKLVLAGKIGNQDYFDSIKADIDGTQIKWIGELAFSDKLKLYQKAKAFLFPILWEEPFGLVMIEALSCGTPVVAFGNGAIPEVVVDGKIGFVIENSRQPSFAELSSATAGRQITNNKQQLTIKTSGEEGLVEAVKTITYMNEREYQMLRQNCRRHVEENFTIDLMVNDYEVALQRLIDNS</sequence>
<feature type="domain" description="Glycosyl transferase family 1" evidence="1">
    <location>
        <begin position="204"/>
        <end position="344"/>
    </location>
</feature>
<dbReference type="PANTHER" id="PTHR45947:SF3">
    <property type="entry name" value="SULFOQUINOVOSYL TRANSFERASE SQD2"/>
    <property type="match status" value="1"/>
</dbReference>
<dbReference type="SUPFAM" id="SSF53756">
    <property type="entry name" value="UDP-Glycosyltransferase/glycogen phosphorylase"/>
    <property type="match status" value="1"/>
</dbReference>
<dbReference type="Proteomes" id="UP000177092">
    <property type="component" value="Unassembled WGS sequence"/>
</dbReference>
<evidence type="ECO:0000259" key="1">
    <source>
        <dbReference type="Pfam" id="PF00534"/>
    </source>
</evidence>
<evidence type="ECO:0000313" key="3">
    <source>
        <dbReference type="EMBL" id="OGG21477.1"/>
    </source>
</evidence>
<dbReference type="Gene3D" id="3.40.50.2000">
    <property type="entry name" value="Glycogen Phosphorylase B"/>
    <property type="match status" value="2"/>
</dbReference>
<evidence type="ECO:0008006" key="5">
    <source>
        <dbReference type="Google" id="ProtNLM"/>
    </source>
</evidence>
<dbReference type="GO" id="GO:0016757">
    <property type="term" value="F:glycosyltransferase activity"/>
    <property type="evidence" value="ECO:0007669"/>
    <property type="project" value="InterPro"/>
</dbReference>
<dbReference type="AlphaFoldDB" id="A0A1F6AAX7"/>
<dbReference type="STRING" id="1798384.A3D03_06400"/>
<dbReference type="Pfam" id="PF13439">
    <property type="entry name" value="Glyco_transf_4"/>
    <property type="match status" value="1"/>
</dbReference>
<evidence type="ECO:0000313" key="4">
    <source>
        <dbReference type="Proteomes" id="UP000177092"/>
    </source>
</evidence>
<dbReference type="EMBL" id="MFJN01000021">
    <property type="protein sequence ID" value="OGG21477.1"/>
    <property type="molecule type" value="Genomic_DNA"/>
</dbReference>
<dbReference type="Pfam" id="PF00534">
    <property type="entry name" value="Glycos_transf_1"/>
    <property type="match status" value="1"/>
</dbReference>
<reference evidence="3 4" key="1">
    <citation type="journal article" date="2016" name="Nat. Commun.">
        <title>Thousands of microbial genomes shed light on interconnected biogeochemical processes in an aquifer system.</title>
        <authorList>
            <person name="Anantharaman K."/>
            <person name="Brown C.T."/>
            <person name="Hug L.A."/>
            <person name="Sharon I."/>
            <person name="Castelle C.J."/>
            <person name="Probst A.J."/>
            <person name="Thomas B.C."/>
            <person name="Singh A."/>
            <person name="Wilkins M.J."/>
            <person name="Karaoz U."/>
            <person name="Brodie E.L."/>
            <person name="Williams K.H."/>
            <person name="Hubbard S.S."/>
            <person name="Banfield J.F."/>
        </authorList>
    </citation>
    <scope>NUCLEOTIDE SEQUENCE [LARGE SCALE GENOMIC DNA]</scope>
</reference>
<organism evidence="3 4">
    <name type="scientific">Candidatus Gottesmanbacteria bacterium RIFCSPHIGHO2_02_FULL_40_13</name>
    <dbReference type="NCBI Taxonomy" id="1798384"/>
    <lineage>
        <taxon>Bacteria</taxon>
        <taxon>Candidatus Gottesmaniibacteriota</taxon>
    </lineage>
</organism>
<protein>
    <recommendedName>
        <fullName evidence="5">Glycosyl transferase family 1 domain-containing protein</fullName>
    </recommendedName>
</protein>
<gene>
    <name evidence="3" type="ORF">A3D03_06400</name>
</gene>
<dbReference type="InterPro" id="IPR028098">
    <property type="entry name" value="Glyco_trans_4-like_N"/>
</dbReference>
<comment type="caution">
    <text evidence="3">The sequence shown here is derived from an EMBL/GenBank/DDBJ whole genome shotgun (WGS) entry which is preliminary data.</text>
</comment>
<evidence type="ECO:0000259" key="2">
    <source>
        <dbReference type="Pfam" id="PF13439"/>
    </source>
</evidence>
<accession>A0A1F6AAX7</accession>
<feature type="domain" description="Glycosyltransferase subfamily 4-like N-terminal" evidence="2">
    <location>
        <begin position="19"/>
        <end position="186"/>
    </location>
</feature>
<dbReference type="InterPro" id="IPR050194">
    <property type="entry name" value="Glycosyltransferase_grp1"/>
</dbReference>
<name>A0A1F6AAX7_9BACT</name>